<reference evidence="1 2" key="1">
    <citation type="submission" date="2024-11" db="EMBL/GenBank/DDBJ databases">
        <title>Chromosome-level genome assembly of the freshwater bivalve Anodonta woodiana.</title>
        <authorList>
            <person name="Chen X."/>
        </authorList>
    </citation>
    <scope>NUCLEOTIDE SEQUENCE [LARGE SCALE GENOMIC DNA]</scope>
    <source>
        <strain evidence="1">MN2024</strain>
        <tissue evidence="1">Gills</tissue>
    </source>
</reference>
<gene>
    <name evidence="1" type="ORF">ACJMK2_036277</name>
</gene>
<sequence length="90" mass="10330">MEHYRGWDTVLEITKASCLNQPSKVTTSVRHRTSTYYVNVSRAERVNFLKHKGHSEEVSNNIYTTPSSYRELCKVGIFCKALDEGHLNPV</sequence>
<evidence type="ECO:0000313" key="1">
    <source>
        <dbReference type="EMBL" id="KAL3873121.1"/>
    </source>
</evidence>
<dbReference type="Proteomes" id="UP001634394">
    <property type="component" value="Unassembled WGS sequence"/>
</dbReference>
<accession>A0ABD3WHV9</accession>
<proteinExistence type="predicted"/>
<evidence type="ECO:0000313" key="2">
    <source>
        <dbReference type="Proteomes" id="UP001634394"/>
    </source>
</evidence>
<comment type="caution">
    <text evidence="1">The sequence shown here is derived from an EMBL/GenBank/DDBJ whole genome shotgun (WGS) entry which is preliminary data.</text>
</comment>
<dbReference type="AlphaFoldDB" id="A0ABD3WHV9"/>
<protein>
    <submittedName>
        <fullName evidence="1">Uncharacterized protein</fullName>
    </submittedName>
</protein>
<organism evidence="1 2">
    <name type="scientific">Sinanodonta woodiana</name>
    <name type="common">Chinese pond mussel</name>
    <name type="synonym">Anodonta woodiana</name>
    <dbReference type="NCBI Taxonomy" id="1069815"/>
    <lineage>
        <taxon>Eukaryota</taxon>
        <taxon>Metazoa</taxon>
        <taxon>Spiralia</taxon>
        <taxon>Lophotrochozoa</taxon>
        <taxon>Mollusca</taxon>
        <taxon>Bivalvia</taxon>
        <taxon>Autobranchia</taxon>
        <taxon>Heteroconchia</taxon>
        <taxon>Palaeoheterodonta</taxon>
        <taxon>Unionida</taxon>
        <taxon>Unionoidea</taxon>
        <taxon>Unionidae</taxon>
        <taxon>Unioninae</taxon>
        <taxon>Sinanodonta</taxon>
    </lineage>
</organism>
<keyword evidence="2" id="KW-1185">Reference proteome</keyword>
<dbReference type="EMBL" id="JBJQND010000006">
    <property type="protein sequence ID" value="KAL3873121.1"/>
    <property type="molecule type" value="Genomic_DNA"/>
</dbReference>
<name>A0ABD3WHV9_SINWO</name>